<dbReference type="Pfam" id="PF00067">
    <property type="entry name" value="p450"/>
    <property type="match status" value="1"/>
</dbReference>
<dbReference type="Gene3D" id="1.10.630.10">
    <property type="entry name" value="Cytochrome P450"/>
    <property type="match status" value="1"/>
</dbReference>
<organism evidence="8 9">
    <name type="scientific">Protea cynaroides</name>
    <dbReference type="NCBI Taxonomy" id="273540"/>
    <lineage>
        <taxon>Eukaryota</taxon>
        <taxon>Viridiplantae</taxon>
        <taxon>Streptophyta</taxon>
        <taxon>Embryophyta</taxon>
        <taxon>Tracheophyta</taxon>
        <taxon>Spermatophyta</taxon>
        <taxon>Magnoliopsida</taxon>
        <taxon>Proteales</taxon>
        <taxon>Proteaceae</taxon>
        <taxon>Protea</taxon>
    </lineage>
</organism>
<keyword evidence="9" id="KW-1185">Reference proteome</keyword>
<feature type="binding site" description="axial binding residue" evidence="5">
    <location>
        <position position="483"/>
    </location>
    <ligand>
        <name>heme</name>
        <dbReference type="ChEBI" id="CHEBI:30413"/>
    </ligand>
    <ligandPart>
        <name>Fe</name>
        <dbReference type="ChEBI" id="CHEBI:18248"/>
    </ligandPart>
</feature>
<evidence type="ECO:0000256" key="3">
    <source>
        <dbReference type="ARBA" id="ARBA00023002"/>
    </source>
</evidence>
<dbReference type="GO" id="GO:0020037">
    <property type="term" value="F:heme binding"/>
    <property type="evidence" value="ECO:0007669"/>
    <property type="project" value="InterPro"/>
</dbReference>
<dbReference type="PRINTS" id="PR00463">
    <property type="entry name" value="EP450I"/>
</dbReference>
<keyword evidence="2 5" id="KW-0479">Metal-binding</keyword>
<keyword evidence="4 5" id="KW-0408">Iron</keyword>
<protein>
    <recommendedName>
        <fullName evidence="10">Cytochrome P450</fullName>
    </recommendedName>
</protein>
<dbReference type="GO" id="GO:0016705">
    <property type="term" value="F:oxidoreductase activity, acting on paired donors, with incorporation or reduction of molecular oxygen"/>
    <property type="evidence" value="ECO:0007669"/>
    <property type="project" value="InterPro"/>
</dbReference>
<keyword evidence="1 5" id="KW-0349">Heme</keyword>
<evidence type="ECO:0000313" key="9">
    <source>
        <dbReference type="Proteomes" id="UP001141806"/>
    </source>
</evidence>
<comment type="caution">
    <text evidence="8">The sequence shown here is derived from an EMBL/GenBank/DDBJ whole genome shotgun (WGS) entry which is preliminary data.</text>
</comment>
<dbReference type="SUPFAM" id="SSF48264">
    <property type="entry name" value="Cytochrome P450"/>
    <property type="match status" value="1"/>
</dbReference>
<dbReference type="InterPro" id="IPR036396">
    <property type="entry name" value="Cyt_P450_sf"/>
</dbReference>
<comment type="cofactor">
    <cofactor evidence="5">
        <name>heme</name>
        <dbReference type="ChEBI" id="CHEBI:30413"/>
    </cofactor>
</comment>
<accession>A0A9Q0QVN9</accession>
<evidence type="ECO:0000256" key="1">
    <source>
        <dbReference type="ARBA" id="ARBA00022617"/>
    </source>
</evidence>
<evidence type="ECO:0000256" key="5">
    <source>
        <dbReference type="PIRSR" id="PIRSR602401-1"/>
    </source>
</evidence>
<evidence type="ECO:0000256" key="6">
    <source>
        <dbReference type="RuleBase" id="RU000461"/>
    </source>
</evidence>
<dbReference type="GO" id="GO:0005506">
    <property type="term" value="F:iron ion binding"/>
    <property type="evidence" value="ECO:0007669"/>
    <property type="project" value="InterPro"/>
</dbReference>
<dbReference type="InterPro" id="IPR001128">
    <property type="entry name" value="Cyt_P450"/>
</dbReference>
<keyword evidence="6" id="KW-0503">Monooxygenase</keyword>
<feature type="transmembrane region" description="Helical" evidence="7">
    <location>
        <begin position="32"/>
        <end position="55"/>
    </location>
</feature>
<dbReference type="Proteomes" id="UP001141806">
    <property type="component" value="Unassembled WGS sequence"/>
</dbReference>
<reference evidence="8" key="1">
    <citation type="journal article" date="2023" name="Plant J.">
        <title>The genome of the king protea, Protea cynaroides.</title>
        <authorList>
            <person name="Chang J."/>
            <person name="Duong T.A."/>
            <person name="Schoeman C."/>
            <person name="Ma X."/>
            <person name="Roodt D."/>
            <person name="Barker N."/>
            <person name="Li Z."/>
            <person name="Van de Peer Y."/>
            <person name="Mizrachi E."/>
        </authorList>
    </citation>
    <scope>NUCLEOTIDE SEQUENCE</scope>
    <source>
        <tissue evidence="8">Young leaves</tissue>
    </source>
</reference>
<dbReference type="PROSITE" id="PS00086">
    <property type="entry name" value="CYTOCHROME_P450"/>
    <property type="match status" value="1"/>
</dbReference>
<sequence length="545" mass="61976">MIFILINKFIRFLSDGWSWWWQANGEADGKSFIIQAIVMLSILIITLAITIYVFLSKTSTKGETSSLPPGPRGLPLVGNLPFLKPDLHRYFSQLSQIYGPIFKLHLGNKLCVVVSSSSLAKEILKDHDAIFANHNPPIAALVMAYGGNDILWTPLGPDWRMLRKVLVRDMMSNKSLDACFNLRREVIQQMVREVYAKIGTPIHIGELIFITLLDMIMNMLWGGTLKPEEKTRIGVEFRKTIGELFFLLGKTNISDIFPILAPLDLQGIERKAKNIITWADAIFDSVINERLKMEAIGEKQSKDDLKSKDFLEILLKFKQQEDGKAALSMKQLKALLLDVKSGGTDTTTTTLEWVFAEMMQNPNVMRKAQEELDKVVGMSNKVEESHISMLPYLNAVVKETLRLHPVIPLLVPHCPSQSCTIGRFTIPKGTNVFLNVWKIHRDPEAWEDPSEFLPERFLRDNNGYDYKGNNFNYLPFGSGRRICAGISLAERMSMYMLATLLHSFEWKLLENAELDLSDEFGLMLKKRIPLVITPTPRLSKVELYK</sequence>
<keyword evidence="3 6" id="KW-0560">Oxidoreductase</keyword>
<evidence type="ECO:0008006" key="10">
    <source>
        <dbReference type="Google" id="ProtNLM"/>
    </source>
</evidence>
<dbReference type="PRINTS" id="PR00385">
    <property type="entry name" value="P450"/>
</dbReference>
<dbReference type="AlphaFoldDB" id="A0A9Q0QVN9"/>
<dbReference type="InterPro" id="IPR017972">
    <property type="entry name" value="Cyt_P450_CS"/>
</dbReference>
<keyword evidence="7" id="KW-1133">Transmembrane helix</keyword>
<dbReference type="PANTHER" id="PTHR47951:SF8">
    <property type="entry name" value="CYTOCHROME P450 93A2-LIKE"/>
    <property type="match status" value="1"/>
</dbReference>
<evidence type="ECO:0000256" key="2">
    <source>
        <dbReference type="ARBA" id="ARBA00022723"/>
    </source>
</evidence>
<keyword evidence="7" id="KW-0472">Membrane</keyword>
<keyword evidence="7" id="KW-0812">Transmembrane</keyword>
<dbReference type="GO" id="GO:0004497">
    <property type="term" value="F:monooxygenase activity"/>
    <property type="evidence" value="ECO:0007669"/>
    <property type="project" value="UniProtKB-KW"/>
</dbReference>
<dbReference type="OrthoDB" id="2789670at2759"/>
<evidence type="ECO:0000256" key="4">
    <source>
        <dbReference type="ARBA" id="ARBA00023004"/>
    </source>
</evidence>
<evidence type="ECO:0000313" key="8">
    <source>
        <dbReference type="EMBL" id="KAJ4973648.1"/>
    </source>
</evidence>
<dbReference type="InterPro" id="IPR002401">
    <property type="entry name" value="Cyt_P450_E_grp-I"/>
</dbReference>
<dbReference type="FunFam" id="1.10.630.10:FF:000026">
    <property type="entry name" value="Cytochrome P450 82C4"/>
    <property type="match status" value="1"/>
</dbReference>
<name>A0A9Q0QVN9_9MAGN</name>
<evidence type="ECO:0000256" key="7">
    <source>
        <dbReference type="SAM" id="Phobius"/>
    </source>
</evidence>
<dbReference type="PANTHER" id="PTHR47951">
    <property type="entry name" value="OS08G0547900 PROTEIN"/>
    <property type="match status" value="1"/>
</dbReference>
<dbReference type="EMBL" id="JAMYWD010000004">
    <property type="protein sequence ID" value="KAJ4973648.1"/>
    <property type="molecule type" value="Genomic_DNA"/>
</dbReference>
<proteinExistence type="inferred from homology"/>
<comment type="similarity">
    <text evidence="6">Belongs to the cytochrome P450 family.</text>
</comment>
<dbReference type="CDD" id="cd11073">
    <property type="entry name" value="CYP76-like"/>
    <property type="match status" value="1"/>
</dbReference>
<gene>
    <name evidence="8" type="ORF">NE237_006822</name>
</gene>